<accession>A0A8J4CX10</accession>
<dbReference type="OrthoDB" id="426882at2759"/>
<dbReference type="EMBL" id="BNCP01000050">
    <property type="protein sequence ID" value="GIL89319.1"/>
    <property type="molecule type" value="Genomic_DNA"/>
</dbReference>
<evidence type="ECO:0000313" key="2">
    <source>
        <dbReference type="EMBL" id="GIL89319.1"/>
    </source>
</evidence>
<name>A0A8J4CX10_9CHLO</name>
<sequence>MRAGECSLVKQYQRYVAKLQQQLAAKRAALTEVKGRMEECYAALEAKEASIMSLYTDVSTKTSAVENHRQQSADLQRALTKADEDLSAANEKVKQLEVQLQEAQAAARIAEARTESLSSINECLEQQCEQVGKALSLLEERERAYLAPTRARAMELEQQIEADKAAAKNAKAEDESKIFELDAKLQQIQREAKEKDRIIAELTMQVDDDKRHIQMMQTELQRRMEEGKVASAVALPNKQSLMTAERMEQCDRDQLVQALVAQLYQQWQPLPVDRVPAQAIAADAAAVIVSTLDRGNGTH</sequence>
<keyword evidence="1" id="KW-0175">Coiled coil</keyword>
<feature type="coiled-coil region" evidence="1">
    <location>
        <begin position="9"/>
        <end position="36"/>
    </location>
</feature>
<protein>
    <submittedName>
        <fullName evidence="2">Uncharacterized protein</fullName>
    </submittedName>
</protein>
<evidence type="ECO:0000313" key="3">
    <source>
        <dbReference type="Proteomes" id="UP000747110"/>
    </source>
</evidence>
<comment type="caution">
    <text evidence="2">The sequence shown here is derived from an EMBL/GenBank/DDBJ whole genome shotgun (WGS) entry which is preliminary data.</text>
</comment>
<proteinExistence type="predicted"/>
<dbReference type="SUPFAM" id="SSF46579">
    <property type="entry name" value="Prefoldin"/>
    <property type="match status" value="1"/>
</dbReference>
<reference evidence="2" key="1">
    <citation type="journal article" date="2021" name="Proc. Natl. Acad. Sci. U.S.A.">
        <title>Three genomes in the algal genus Volvox reveal the fate of a haploid sex-determining region after a transition to homothallism.</title>
        <authorList>
            <person name="Yamamoto K."/>
            <person name="Hamaji T."/>
            <person name="Kawai-Toyooka H."/>
            <person name="Matsuzaki R."/>
            <person name="Takahashi F."/>
            <person name="Nishimura Y."/>
            <person name="Kawachi M."/>
            <person name="Noguchi H."/>
            <person name="Minakuchi Y."/>
            <person name="Umen J.G."/>
            <person name="Toyoda A."/>
            <person name="Nozaki H."/>
        </authorList>
    </citation>
    <scope>NUCLEOTIDE SEQUENCE</scope>
    <source>
        <strain evidence="2">NIES-3786</strain>
    </source>
</reference>
<keyword evidence="3" id="KW-1185">Reference proteome</keyword>
<organism evidence="2 3">
    <name type="scientific">Volvox reticuliferus</name>
    <dbReference type="NCBI Taxonomy" id="1737510"/>
    <lineage>
        <taxon>Eukaryota</taxon>
        <taxon>Viridiplantae</taxon>
        <taxon>Chlorophyta</taxon>
        <taxon>core chlorophytes</taxon>
        <taxon>Chlorophyceae</taxon>
        <taxon>CS clade</taxon>
        <taxon>Chlamydomonadales</taxon>
        <taxon>Volvocaceae</taxon>
        <taxon>Volvox</taxon>
    </lineage>
</organism>
<gene>
    <name evidence="2" type="ORF">Vretifemale_17150</name>
</gene>
<dbReference type="Proteomes" id="UP000747110">
    <property type="component" value="Unassembled WGS sequence"/>
</dbReference>
<evidence type="ECO:0000256" key="1">
    <source>
        <dbReference type="SAM" id="Coils"/>
    </source>
</evidence>
<feature type="coiled-coil region" evidence="1">
    <location>
        <begin position="65"/>
        <end position="205"/>
    </location>
</feature>
<dbReference type="AlphaFoldDB" id="A0A8J4CX10"/>